<feature type="region of interest" description="Disordered" evidence="1">
    <location>
        <begin position="196"/>
        <end position="225"/>
    </location>
</feature>
<feature type="region of interest" description="Disordered" evidence="1">
    <location>
        <begin position="1"/>
        <end position="53"/>
    </location>
</feature>
<dbReference type="EMBL" id="JAAVMX010000013">
    <property type="protein sequence ID" value="KAF4503856.1"/>
    <property type="molecule type" value="Genomic_DNA"/>
</dbReference>
<dbReference type="Proteomes" id="UP000557566">
    <property type="component" value="Unassembled WGS sequence"/>
</dbReference>
<dbReference type="PANTHER" id="PTHR28152">
    <property type="entry name" value="HYDROXYACYL-THIOESTER DEHYDRATASE TYPE 2, MITOCHONDRIAL"/>
    <property type="match status" value="1"/>
</dbReference>
<feature type="compositionally biased region" description="Basic and acidic residues" evidence="1">
    <location>
        <begin position="106"/>
        <end position="115"/>
    </location>
</feature>
<dbReference type="InterPro" id="IPR052741">
    <property type="entry name" value="Mitochondrial_HTD2"/>
</dbReference>
<evidence type="ECO:0008006" key="4">
    <source>
        <dbReference type="Google" id="ProtNLM"/>
    </source>
</evidence>
<dbReference type="InterPro" id="IPR029069">
    <property type="entry name" value="HotDog_dom_sf"/>
</dbReference>
<organism evidence="2 3">
    <name type="scientific">Ophiocordyceps sinensis</name>
    <dbReference type="NCBI Taxonomy" id="72228"/>
    <lineage>
        <taxon>Eukaryota</taxon>
        <taxon>Fungi</taxon>
        <taxon>Dikarya</taxon>
        <taxon>Ascomycota</taxon>
        <taxon>Pezizomycotina</taxon>
        <taxon>Sordariomycetes</taxon>
        <taxon>Hypocreomycetidae</taxon>
        <taxon>Hypocreales</taxon>
        <taxon>Ophiocordycipitaceae</taxon>
        <taxon>Ophiocordyceps</taxon>
    </lineage>
</organism>
<evidence type="ECO:0000313" key="2">
    <source>
        <dbReference type="EMBL" id="KAF4503856.1"/>
    </source>
</evidence>
<keyword evidence="3" id="KW-1185">Reference proteome</keyword>
<dbReference type="AlphaFoldDB" id="A0A8H4LRX4"/>
<gene>
    <name evidence="2" type="ORF">G6O67_008795</name>
</gene>
<comment type="caution">
    <text evidence="2">The sequence shown here is derived from an EMBL/GenBank/DDBJ whole genome shotgun (WGS) entry which is preliminary data.</text>
</comment>
<sequence length="346" mass="37314">MATTTTADEGSRSSSSSSPTTDAHVGPDGIEEASLESAMTGRPPKFIPDHLTPMPSHLLATLLSDLTQEPPTSSPEVQRPAPPLPQGHHLVYFPTQTPPSRLAADGADRDHEPPRGRTPRRRLWAGGEVVFREGWRRALRLDARPWACREAVEGVRRAGDRVFVHVWRRYGAGHAGGREGWDIEERRTLAFVPSPVGEPAAAASASESSQPRRPPHAHPPSLAVPVRPPTPAHLFHFSALTLNAHAIHIDPRYAAAADGHRALLVHGPLALALMLRVLARCCGGARHPEGVVRRLTYRNYAPLYVGEPLTVCVGRLAAPSTWDVWVEGPGGALAVRGTAEVEAEAE</sequence>
<dbReference type="OrthoDB" id="3257538at2759"/>
<feature type="compositionally biased region" description="Polar residues" evidence="1">
    <location>
        <begin position="67"/>
        <end position="76"/>
    </location>
</feature>
<proteinExistence type="predicted"/>
<protein>
    <recommendedName>
        <fullName evidence="4">Hydroxyacyl-thioester dehydratase type 2, mitochondrial</fullName>
    </recommendedName>
</protein>
<dbReference type="Gene3D" id="3.10.129.10">
    <property type="entry name" value="Hotdog Thioesterase"/>
    <property type="match status" value="1"/>
</dbReference>
<accession>A0A8H4LRX4</accession>
<dbReference type="PANTHER" id="PTHR28152:SF1">
    <property type="entry name" value="HYDROXYACYL-THIOESTER DEHYDRATASE TYPE 2, MITOCHONDRIAL"/>
    <property type="match status" value="1"/>
</dbReference>
<evidence type="ECO:0000256" key="1">
    <source>
        <dbReference type="SAM" id="MobiDB-lite"/>
    </source>
</evidence>
<feature type="region of interest" description="Disordered" evidence="1">
    <location>
        <begin position="67"/>
        <end position="121"/>
    </location>
</feature>
<dbReference type="GO" id="GO:0019171">
    <property type="term" value="F:(3R)-hydroxyacyl-[acyl-carrier-protein] dehydratase activity"/>
    <property type="evidence" value="ECO:0007669"/>
    <property type="project" value="TreeGrafter"/>
</dbReference>
<dbReference type="GO" id="GO:0005739">
    <property type="term" value="C:mitochondrion"/>
    <property type="evidence" value="ECO:0007669"/>
    <property type="project" value="TreeGrafter"/>
</dbReference>
<dbReference type="SUPFAM" id="SSF54637">
    <property type="entry name" value="Thioesterase/thiol ester dehydrase-isomerase"/>
    <property type="match status" value="1"/>
</dbReference>
<reference evidence="2 3" key="1">
    <citation type="journal article" date="2020" name="Genome Biol. Evol.">
        <title>A new high-quality draft genome assembly of the Chinese cordyceps Ophiocordyceps sinensis.</title>
        <authorList>
            <person name="Shu R."/>
            <person name="Zhang J."/>
            <person name="Meng Q."/>
            <person name="Zhang H."/>
            <person name="Zhou G."/>
            <person name="Li M."/>
            <person name="Wu P."/>
            <person name="Zhao Y."/>
            <person name="Chen C."/>
            <person name="Qin Q."/>
        </authorList>
    </citation>
    <scope>NUCLEOTIDE SEQUENCE [LARGE SCALE GENOMIC DNA]</scope>
    <source>
        <strain evidence="2 3">IOZ07</strain>
    </source>
</reference>
<evidence type="ECO:0000313" key="3">
    <source>
        <dbReference type="Proteomes" id="UP000557566"/>
    </source>
</evidence>
<name>A0A8H4LRX4_9HYPO</name>
<feature type="compositionally biased region" description="Low complexity" evidence="1">
    <location>
        <begin position="196"/>
        <end position="211"/>
    </location>
</feature>